<dbReference type="PANTHER" id="PTHR13060">
    <property type="entry name" value="SGT1 PROTEIN HSGT1 SUPPRESSOR OF GCR2"/>
    <property type="match status" value="1"/>
</dbReference>
<dbReference type="PANTHER" id="PTHR13060:SF0">
    <property type="entry name" value="PROTEIN ECDYSONELESS HOMOLOG"/>
    <property type="match status" value="1"/>
</dbReference>
<proteinExistence type="predicted"/>
<gene>
    <name evidence="2" type="ORF">CHILSU_LOCUS1875</name>
</gene>
<dbReference type="InterPro" id="IPR010770">
    <property type="entry name" value="Ecd"/>
</dbReference>
<dbReference type="Proteomes" id="UP001153292">
    <property type="component" value="Chromosome 12"/>
</dbReference>
<name>A0ABN8ASI0_CHISP</name>
<feature type="region of interest" description="Disordered" evidence="1">
    <location>
        <begin position="486"/>
        <end position="509"/>
    </location>
</feature>
<organism evidence="2 3">
    <name type="scientific">Chilo suppressalis</name>
    <name type="common">Asiatic rice borer moth</name>
    <dbReference type="NCBI Taxonomy" id="168631"/>
    <lineage>
        <taxon>Eukaryota</taxon>
        <taxon>Metazoa</taxon>
        <taxon>Ecdysozoa</taxon>
        <taxon>Arthropoda</taxon>
        <taxon>Hexapoda</taxon>
        <taxon>Insecta</taxon>
        <taxon>Pterygota</taxon>
        <taxon>Neoptera</taxon>
        <taxon>Endopterygota</taxon>
        <taxon>Lepidoptera</taxon>
        <taxon>Glossata</taxon>
        <taxon>Ditrysia</taxon>
        <taxon>Pyraloidea</taxon>
        <taxon>Crambidae</taxon>
        <taxon>Crambinae</taxon>
        <taxon>Chilo</taxon>
    </lineage>
</organism>
<dbReference type="EMBL" id="OU963905">
    <property type="protein sequence ID" value="CAH0398751.1"/>
    <property type="molecule type" value="Genomic_DNA"/>
</dbReference>
<protein>
    <submittedName>
        <fullName evidence="2">Uncharacterized protein</fullName>
    </submittedName>
</protein>
<reference evidence="2" key="1">
    <citation type="submission" date="2021-12" db="EMBL/GenBank/DDBJ databases">
        <authorList>
            <person name="King R."/>
        </authorList>
    </citation>
    <scope>NUCLEOTIDE SEQUENCE</scope>
</reference>
<evidence type="ECO:0000313" key="3">
    <source>
        <dbReference type="Proteomes" id="UP001153292"/>
    </source>
</evidence>
<evidence type="ECO:0000256" key="1">
    <source>
        <dbReference type="SAM" id="MobiDB-lite"/>
    </source>
</evidence>
<evidence type="ECO:0000313" key="2">
    <source>
        <dbReference type="EMBL" id="CAH0398751.1"/>
    </source>
</evidence>
<sequence length="603" mass="70046">MAERKTQFITNHEDTVHANFFSYTKFEEDVHDAILLEELCDSVNKTINLLSKDYIWHKDELKVYIPILLESNETQVHLKSTTCFGGNIEDEWFIVYLIFEISRMFEDLIIQLTDNDGDFLLIEAANVLPSWANPESTENRIFIYKGHIHIIQPSLINLNTDFTIREALKLVIQLPEQTIASTDIEQVVWSRVGQYPQKIKQSFHNAVVNLPLDLATLLTLNPSFISAIVECYCNHDLFEVKYCQNVEYQDPIFVKVKFTKCLYAMLLHSKYIKINGCKEEKDKKYILGHKLICGFNMLMKRNIEDIFSTKEFMRFLNNLSDNGYFRQNIKDSKEYNKLLEKAKNYFLDMECPINTSVSKNISEVMVSDNFKTIKESLKKCNTDNISKLEDDSDEWLNISPHQLNEFLNTRYSDQIKFNKSDVMTPHAITKKISSFLKETSDFEGVDSITTRTDTRESESDNPCIDFDSDDFVNCLKKMLDFMSSENNSLDDSDIEKESDNTDREDEGLEEELASKLNLFSSNRNKSQAVMLNIAESVKEEGLTGPAMQAMRGWHLAEGGGAERVREEQVLADSLRHRRRVGTRRWQYDRLLALFWNQNKIIID</sequence>
<dbReference type="Pfam" id="PF07093">
    <property type="entry name" value="SGT1"/>
    <property type="match status" value="1"/>
</dbReference>
<keyword evidence="3" id="KW-1185">Reference proteome</keyword>
<accession>A0ABN8ASI0</accession>